<comment type="similarity">
    <text evidence="1 2">Belongs to the peptidase C14A family.</text>
</comment>
<dbReference type="Pfam" id="PF00656">
    <property type="entry name" value="Peptidase_C14"/>
    <property type="match status" value="1"/>
</dbReference>
<feature type="compositionally biased region" description="Basic and acidic residues" evidence="3">
    <location>
        <begin position="9"/>
        <end position="20"/>
    </location>
</feature>
<proteinExistence type="inferred from homology"/>
<dbReference type="SMART" id="SM00115">
    <property type="entry name" value="CASc"/>
    <property type="match status" value="1"/>
</dbReference>
<dbReference type="PRINTS" id="PR00376">
    <property type="entry name" value="IL1BCENZYME"/>
</dbReference>
<dbReference type="Gene3D" id="3.40.50.1460">
    <property type="match status" value="1"/>
</dbReference>
<dbReference type="PANTHER" id="PTHR10454">
    <property type="entry name" value="CASPASE"/>
    <property type="match status" value="1"/>
</dbReference>
<evidence type="ECO:0008006" key="8">
    <source>
        <dbReference type="Google" id="ProtNLM"/>
    </source>
</evidence>
<protein>
    <recommendedName>
        <fullName evidence="8">Caspase-8</fullName>
    </recommendedName>
</protein>
<evidence type="ECO:0000259" key="4">
    <source>
        <dbReference type="PROSITE" id="PS50207"/>
    </source>
</evidence>
<feature type="region of interest" description="Disordered" evidence="3">
    <location>
        <begin position="1"/>
        <end position="26"/>
    </location>
</feature>
<evidence type="ECO:0000256" key="3">
    <source>
        <dbReference type="SAM" id="MobiDB-lite"/>
    </source>
</evidence>
<sequence>MKPSQQKNDSTREDVNVKTDQRRKKLANPSANQIEFLMEVYDSVLFGKNKKKETKTAQVVELHLGTTVLPLKDARGVLSLIEQLKTDQKYSATLGFMSDLFRKLNTLEDGQFSRIEIDMTVRQYQDYTDGFQYRLTVKPVGYCLLITNSEFYQVPGCPISKKLPNRPGVEGDAKRLEGLMSTIGYKVLRKDNLKKWEIEREMKAMAEADHKKFDCFVCIISSHGTANKVYGSDGYDLMLGPQLKRFTVDACPDLDGKPKIFLFQACNIETEDKMQKTLQPLINETDFLYGFSTLPGNLAYNPKDGKKTGSYYLYSLYKHLSDKYKACDLVAILEDMNRELAEKKSELRPGDLGSVTMFVDCLRGHLFFQ</sequence>
<evidence type="ECO:0000313" key="6">
    <source>
        <dbReference type="EMBL" id="CAG2204673.1"/>
    </source>
</evidence>
<dbReference type="GO" id="GO:0004197">
    <property type="term" value="F:cysteine-type endopeptidase activity"/>
    <property type="evidence" value="ECO:0007669"/>
    <property type="project" value="InterPro"/>
</dbReference>
<dbReference type="InterPro" id="IPR011600">
    <property type="entry name" value="Pept_C14_caspase"/>
</dbReference>
<gene>
    <name evidence="6" type="ORF">MEDL_19081</name>
</gene>
<dbReference type="PROSITE" id="PS50207">
    <property type="entry name" value="CASPASE_P10"/>
    <property type="match status" value="1"/>
</dbReference>
<evidence type="ECO:0000256" key="2">
    <source>
        <dbReference type="RuleBase" id="RU003971"/>
    </source>
</evidence>
<comment type="caution">
    <text evidence="6">The sequence shown here is derived from an EMBL/GenBank/DDBJ whole genome shotgun (WGS) entry which is preliminary data.</text>
</comment>
<dbReference type="AlphaFoldDB" id="A0A8S3R670"/>
<evidence type="ECO:0000259" key="5">
    <source>
        <dbReference type="PROSITE" id="PS50208"/>
    </source>
</evidence>
<keyword evidence="7" id="KW-1185">Reference proteome</keyword>
<organism evidence="6 7">
    <name type="scientific">Mytilus edulis</name>
    <name type="common">Blue mussel</name>
    <dbReference type="NCBI Taxonomy" id="6550"/>
    <lineage>
        <taxon>Eukaryota</taxon>
        <taxon>Metazoa</taxon>
        <taxon>Spiralia</taxon>
        <taxon>Lophotrochozoa</taxon>
        <taxon>Mollusca</taxon>
        <taxon>Bivalvia</taxon>
        <taxon>Autobranchia</taxon>
        <taxon>Pteriomorphia</taxon>
        <taxon>Mytilida</taxon>
        <taxon>Mytiloidea</taxon>
        <taxon>Mytilidae</taxon>
        <taxon>Mytilinae</taxon>
        <taxon>Mytilus</taxon>
    </lineage>
</organism>
<dbReference type="Proteomes" id="UP000683360">
    <property type="component" value="Unassembled WGS sequence"/>
</dbReference>
<dbReference type="InterPro" id="IPR029030">
    <property type="entry name" value="Caspase-like_dom_sf"/>
</dbReference>
<dbReference type="SUPFAM" id="SSF52129">
    <property type="entry name" value="Caspase-like"/>
    <property type="match status" value="1"/>
</dbReference>
<feature type="domain" description="Caspase family p10" evidence="4">
    <location>
        <begin position="277"/>
        <end position="342"/>
    </location>
</feature>
<evidence type="ECO:0000256" key="1">
    <source>
        <dbReference type="ARBA" id="ARBA00010134"/>
    </source>
</evidence>
<dbReference type="EMBL" id="CAJPWZ010000975">
    <property type="protein sequence ID" value="CAG2204673.1"/>
    <property type="molecule type" value="Genomic_DNA"/>
</dbReference>
<feature type="domain" description="Caspase family p20" evidence="5">
    <location>
        <begin position="139"/>
        <end position="266"/>
    </location>
</feature>
<dbReference type="InterPro" id="IPR015917">
    <property type="entry name" value="Pept_C14A"/>
</dbReference>
<name>A0A8S3R670_MYTED</name>
<accession>A0A8S3R670</accession>
<evidence type="ECO:0000313" key="7">
    <source>
        <dbReference type="Proteomes" id="UP000683360"/>
    </source>
</evidence>
<dbReference type="OrthoDB" id="6061720at2759"/>
<dbReference type="InterPro" id="IPR001309">
    <property type="entry name" value="Pept_C14_p20"/>
</dbReference>
<dbReference type="InterPro" id="IPR002138">
    <property type="entry name" value="Pept_C14_p10"/>
</dbReference>
<dbReference type="InterPro" id="IPR002398">
    <property type="entry name" value="Pept_C14"/>
</dbReference>
<dbReference type="PROSITE" id="PS50208">
    <property type="entry name" value="CASPASE_P20"/>
    <property type="match status" value="1"/>
</dbReference>
<reference evidence="6" key="1">
    <citation type="submission" date="2021-03" db="EMBL/GenBank/DDBJ databases">
        <authorList>
            <person name="Bekaert M."/>
        </authorList>
    </citation>
    <scope>NUCLEOTIDE SEQUENCE</scope>
</reference>
<dbReference type="GO" id="GO:0006508">
    <property type="term" value="P:proteolysis"/>
    <property type="evidence" value="ECO:0007669"/>
    <property type="project" value="InterPro"/>
</dbReference>